<feature type="region of interest" description="Disordered" evidence="1">
    <location>
        <begin position="798"/>
        <end position="964"/>
    </location>
</feature>
<organism evidence="3 4">
    <name type="scientific">Candidatus Woesebacteria bacterium RIFCSPLOWO2_01_FULL_44_14</name>
    <dbReference type="NCBI Taxonomy" id="1802525"/>
    <lineage>
        <taxon>Bacteria</taxon>
        <taxon>Candidatus Woeseibacteriota</taxon>
    </lineage>
</organism>
<dbReference type="SUPFAM" id="SSF52540">
    <property type="entry name" value="P-loop containing nucleoside triphosphate hydrolases"/>
    <property type="match status" value="1"/>
</dbReference>
<feature type="compositionally biased region" description="Polar residues" evidence="1">
    <location>
        <begin position="901"/>
        <end position="937"/>
    </location>
</feature>
<dbReference type="Gene3D" id="3.40.50.300">
    <property type="entry name" value="P-loop containing nucleotide triphosphate hydrolases"/>
    <property type="match status" value="2"/>
</dbReference>
<feature type="domain" description="DUF8128" evidence="2">
    <location>
        <begin position="50"/>
        <end position="345"/>
    </location>
</feature>
<protein>
    <recommendedName>
        <fullName evidence="2">DUF8128 domain-containing protein</fullName>
    </recommendedName>
</protein>
<proteinExistence type="predicted"/>
<name>A0A1F8BY01_9BACT</name>
<dbReference type="Pfam" id="PF26449">
    <property type="entry name" value="DUF8128"/>
    <property type="match status" value="1"/>
</dbReference>
<sequence>MYLHSRKLLREQKNFERGLKMVPLLIHLPPISSDTEETGRDIRELIDENISKAQVLYSIISSTIKKGFKSKFYGQRHFAFEIVAAHGFVKFYAAVPVVLVEVVKQAVISAYPSTQLEEVSEHNIFSPVGRISGTMGGELTLKESYAYPIATYQDLKRDAMQSILNSLSSLEKEDGAGIQILMRPADSSWRKNAQDVASKKRKGKSEKKGLESLFWWVRQIFLAFIKAPDPNKAEKEAADKKDLSSMEQSVLDSIDDKTRYPAYEVLIRVIASSNTSQRAQTIMHNVVAAFSLFDAQGKNGFKFSPSKDIESFVTAYILRFFPQENNQNILNSIELATLFHFPDQKNIPTTQLERQASKQVDGPRDISEEGLLIGYNIFRGAKKAIRLKLEDRGRHMYVVGQTGTGKSTFLENLALQDMLAGRGFAFVDPHGDTVDRLMAMVPKERTEDIIYFSPADMEYPMGLNLFEFYLPEQKDFLIQEAINMLYKLYDPMHQGIIGPRYEHWFRNAALTVMSNPEGGTFIDIPKVFTDKQYEKQLKQYVTDKTVLDFWDREMASTSDYHKSEVLGWFVSKFGAFLSNEMMRNIIGQSKSAFNIREIMDNKKILFVNLSKGRTGELNSNLLGMVFVMKFQAAAMSRANIPEEQREDFCLYVDEFQNFSTDSFATILSEARKYHLNLIVANQFTTQLTDEIRDAVFGNVGSIVSFRVGADADADALSKKFHPVFEREDILRLPNFNTVTQILIGGVPTQPFSMATMPALGTPNQDLSKALRQLSAAKYGRPKKIVETEIFARLATKEPPRPVMNAPYGPAAPLGTGGPSKLPPSAGAMPSSGSSFLDEWLAKRKAPAQASKLPGSPPSNLSATTPPAFQPPASTKAPFARSPVMPPAAPTNTFPTPVTNPSIPTNLTSGSGLQNISPEPTQTVIEPSKIAQPTNQNHHSGEIKIDKTGTLSEDTEHTVIISKED</sequence>
<dbReference type="AlphaFoldDB" id="A0A1F8BY01"/>
<dbReference type="CDD" id="cd01127">
    <property type="entry name" value="TrwB_TraG_TraD_VirD4"/>
    <property type="match status" value="1"/>
</dbReference>
<feature type="compositionally biased region" description="Basic and acidic residues" evidence="1">
    <location>
        <begin position="953"/>
        <end position="964"/>
    </location>
</feature>
<feature type="compositionally biased region" description="Polar residues" evidence="1">
    <location>
        <begin position="857"/>
        <end position="866"/>
    </location>
</feature>
<evidence type="ECO:0000256" key="1">
    <source>
        <dbReference type="SAM" id="MobiDB-lite"/>
    </source>
</evidence>
<dbReference type="PANTHER" id="PTHR30121">
    <property type="entry name" value="UNCHARACTERIZED PROTEIN YJGR-RELATED"/>
    <property type="match status" value="1"/>
</dbReference>
<reference evidence="3 4" key="1">
    <citation type="journal article" date="2016" name="Nat. Commun.">
        <title>Thousands of microbial genomes shed light on interconnected biogeochemical processes in an aquifer system.</title>
        <authorList>
            <person name="Anantharaman K."/>
            <person name="Brown C.T."/>
            <person name="Hug L.A."/>
            <person name="Sharon I."/>
            <person name="Castelle C.J."/>
            <person name="Probst A.J."/>
            <person name="Thomas B.C."/>
            <person name="Singh A."/>
            <person name="Wilkins M.J."/>
            <person name="Karaoz U."/>
            <person name="Brodie E.L."/>
            <person name="Williams K.H."/>
            <person name="Hubbard S.S."/>
            <person name="Banfield J.F."/>
        </authorList>
    </citation>
    <scope>NUCLEOTIDE SEQUENCE [LARGE SCALE GENOMIC DNA]</scope>
</reference>
<dbReference type="InterPro" id="IPR003688">
    <property type="entry name" value="TraG/VirD4"/>
</dbReference>
<feature type="compositionally biased region" description="Low complexity" evidence="1">
    <location>
        <begin position="822"/>
        <end position="834"/>
    </location>
</feature>
<dbReference type="InterPro" id="IPR027417">
    <property type="entry name" value="P-loop_NTPase"/>
</dbReference>
<dbReference type="STRING" id="1802525.A2975_00645"/>
<dbReference type="PANTHER" id="PTHR30121:SF6">
    <property type="entry name" value="SLR6007 PROTEIN"/>
    <property type="match status" value="1"/>
</dbReference>
<evidence type="ECO:0000313" key="3">
    <source>
        <dbReference type="EMBL" id="OGM68936.1"/>
    </source>
</evidence>
<comment type="caution">
    <text evidence="3">The sequence shown here is derived from an EMBL/GenBank/DDBJ whole genome shotgun (WGS) entry which is preliminary data.</text>
</comment>
<dbReference type="InterPro" id="IPR051162">
    <property type="entry name" value="T4SS_component"/>
</dbReference>
<feature type="compositionally biased region" description="Low complexity" evidence="1">
    <location>
        <begin position="889"/>
        <end position="900"/>
    </location>
</feature>
<dbReference type="InterPro" id="IPR058441">
    <property type="entry name" value="DUF8128"/>
</dbReference>
<dbReference type="Pfam" id="PF02534">
    <property type="entry name" value="T4SS-DNA_transf"/>
    <property type="match status" value="1"/>
</dbReference>
<gene>
    <name evidence="3" type="ORF">A2975_00645</name>
</gene>
<dbReference type="GO" id="GO:0016020">
    <property type="term" value="C:membrane"/>
    <property type="evidence" value="ECO:0007669"/>
    <property type="project" value="InterPro"/>
</dbReference>
<accession>A0A1F8BY01</accession>
<dbReference type="Proteomes" id="UP000178429">
    <property type="component" value="Unassembled WGS sequence"/>
</dbReference>
<dbReference type="EMBL" id="MGHL01000016">
    <property type="protein sequence ID" value="OGM68936.1"/>
    <property type="molecule type" value="Genomic_DNA"/>
</dbReference>
<evidence type="ECO:0000313" key="4">
    <source>
        <dbReference type="Proteomes" id="UP000178429"/>
    </source>
</evidence>
<evidence type="ECO:0000259" key="2">
    <source>
        <dbReference type="Pfam" id="PF26449"/>
    </source>
</evidence>